<comment type="caution">
    <text evidence="1">The sequence shown here is derived from an EMBL/GenBank/DDBJ whole genome shotgun (WGS) entry which is preliminary data.</text>
</comment>
<dbReference type="EMBL" id="BBNQ01000030">
    <property type="protein sequence ID" value="GAL65041.1"/>
    <property type="molecule type" value="Genomic_DNA"/>
</dbReference>
<organism evidence="1 5">
    <name type="scientific">Algibacter lectus</name>
    <dbReference type="NCBI Taxonomy" id="221126"/>
    <lineage>
        <taxon>Bacteria</taxon>
        <taxon>Pseudomonadati</taxon>
        <taxon>Bacteroidota</taxon>
        <taxon>Flavobacteriia</taxon>
        <taxon>Flavobacteriales</taxon>
        <taxon>Flavobacteriaceae</taxon>
        <taxon>Algibacter</taxon>
    </lineage>
</organism>
<gene>
    <name evidence="3" type="ORF">DFQ06_0182</name>
    <name evidence="2" type="ORF">JCM19274_2329</name>
    <name evidence="1" type="ORF">JCM19300_2243</name>
</gene>
<sequence length="124" mass="14389">MAYDAYLADRIRRVLNDKQIYFSELKMMGGLCFKVDNKMLCAIFINKNYGDSLIMARIGESVYLDELKKPECLSMDFTGRAMKGYIYVTPEGFDTEDDLEYWIQLCLNYNPLAKASKPKKKKPL</sequence>
<dbReference type="Proteomes" id="UP000029643">
    <property type="component" value="Unassembled WGS sequence"/>
</dbReference>
<evidence type="ECO:0000313" key="4">
    <source>
        <dbReference type="Proteomes" id="UP000029643"/>
    </source>
</evidence>
<dbReference type="EMBL" id="BBNU01000033">
    <property type="protein sequence ID" value="GAL82553.1"/>
    <property type="molecule type" value="Genomic_DNA"/>
</dbReference>
<evidence type="ECO:0000313" key="6">
    <source>
        <dbReference type="Proteomes" id="UP000294824"/>
    </source>
</evidence>
<evidence type="ECO:0000313" key="2">
    <source>
        <dbReference type="EMBL" id="GAL82553.1"/>
    </source>
</evidence>
<dbReference type="EMBL" id="SORL01000002">
    <property type="protein sequence ID" value="TDY65362.1"/>
    <property type="molecule type" value="Genomic_DNA"/>
</dbReference>
<dbReference type="Proteomes" id="UP000294824">
    <property type="component" value="Unassembled WGS sequence"/>
</dbReference>
<name>A0A090VK05_9FLAO</name>
<dbReference type="Proteomes" id="UP000029644">
    <property type="component" value="Unassembled WGS sequence"/>
</dbReference>
<evidence type="ECO:0000313" key="5">
    <source>
        <dbReference type="Proteomes" id="UP000029644"/>
    </source>
</evidence>
<dbReference type="SUPFAM" id="SSF159894">
    <property type="entry name" value="YgaC/TfoX-N like"/>
    <property type="match status" value="1"/>
</dbReference>
<dbReference type="STRING" id="221126.SAMN04489722_11711"/>
<dbReference type="RefSeq" id="WP_042501530.1">
    <property type="nucleotide sequence ID" value="NZ_BBNQ01000030.1"/>
</dbReference>
<keyword evidence="6" id="KW-1185">Reference proteome</keyword>
<dbReference type="OrthoDB" id="214902at2"/>
<accession>A0A090VK05</accession>
<evidence type="ECO:0000313" key="1">
    <source>
        <dbReference type="EMBL" id="GAL65041.1"/>
    </source>
</evidence>
<evidence type="ECO:0000313" key="3">
    <source>
        <dbReference type="EMBL" id="TDY65362.1"/>
    </source>
</evidence>
<dbReference type="AlphaFoldDB" id="A0A090VK05"/>
<reference evidence="4 5" key="1">
    <citation type="journal article" date="2014" name="Genome Announc.">
        <title>Draft Genome Sequences of Marine Flavobacterium Algibacter lectus Strains SS8 and NR4.</title>
        <authorList>
            <person name="Takatani N."/>
            <person name="Nakanishi M."/>
            <person name="Meirelles P."/>
            <person name="Mino S."/>
            <person name="Suda W."/>
            <person name="Oshima K."/>
            <person name="Hattori M."/>
            <person name="Ohkuma M."/>
            <person name="Hosokawa M."/>
            <person name="Miyashita K."/>
            <person name="Thompson F.L."/>
            <person name="Niwa A."/>
            <person name="Sawabe T."/>
            <person name="Sawabe T."/>
        </authorList>
    </citation>
    <scope>NUCLEOTIDE SEQUENCE [LARGE SCALE GENOMIC DNA]</scope>
    <source>
        <strain evidence="2">JCM 19274</strain>
        <strain evidence="1 5">JCM 19300</strain>
        <strain evidence="4">JCM19274</strain>
    </source>
</reference>
<protein>
    <submittedName>
        <fullName evidence="3">TfoX-like protein</fullName>
    </submittedName>
</protein>
<proteinExistence type="predicted"/>
<accession>A0A4R8MLQ2</accession>
<reference evidence="3 6" key="2">
    <citation type="submission" date="2019-03" db="EMBL/GenBank/DDBJ databases">
        <title>Genomic Encyclopedia of Type Strains, Phase III (KMG-III): the genomes of soil and plant-associated and newly described type strains.</title>
        <authorList>
            <person name="Whitman W."/>
        </authorList>
    </citation>
    <scope>NUCLEOTIDE SEQUENCE [LARGE SCALE GENOMIC DNA]</scope>
    <source>
        <strain evidence="3 6">CECT 8301</strain>
    </source>
</reference>